<dbReference type="Proteomes" id="UP000028006">
    <property type="component" value="Unassembled WGS sequence"/>
</dbReference>
<sequence length="142" mass="15915">MSLLRSRFIVLILAAVAVFVVFFYSSSVRETVPRTAINAESFNSVLQERIEQKQQEHSILAESYDEPLSDLISRQAASFGVSIAIPESSWQKAEVSVLQGEPEQLVDWLSELATVYGIRIQSLHLLSDSSHPFSIDHLVLVR</sequence>
<comment type="caution">
    <text evidence="1">The sequence shown here is derived from an EMBL/GenBank/DDBJ whole genome shotgun (WGS) entry which is preliminary data.</text>
</comment>
<dbReference type="RefSeq" id="WP_034878430.1">
    <property type="nucleotide sequence ID" value="NZ_JOKG01000004.1"/>
</dbReference>
<evidence type="ECO:0000313" key="1">
    <source>
        <dbReference type="EMBL" id="KEQ12970.1"/>
    </source>
</evidence>
<dbReference type="AlphaFoldDB" id="A0A081N3E7"/>
<reference evidence="1 2" key="1">
    <citation type="submission" date="2014-06" db="EMBL/GenBank/DDBJ databases">
        <title>Whole Genome Sequences of Three Symbiotic Endozoicomonas Bacteria.</title>
        <authorList>
            <person name="Neave M.J."/>
            <person name="Apprill A."/>
            <person name="Voolstra C.R."/>
        </authorList>
    </citation>
    <scope>NUCLEOTIDE SEQUENCE [LARGE SCALE GENOMIC DNA]</scope>
    <source>
        <strain evidence="1 2">LMG 24815</strain>
    </source>
</reference>
<dbReference type="Gene3D" id="3.30.1360.100">
    <property type="entry name" value="General secretion pathway protein M, EpsM"/>
    <property type="match status" value="1"/>
</dbReference>
<dbReference type="InterPro" id="IPR023229">
    <property type="entry name" value="T2SS_M_periplasmic_sf"/>
</dbReference>
<evidence type="ECO:0000313" key="2">
    <source>
        <dbReference type="Proteomes" id="UP000028006"/>
    </source>
</evidence>
<accession>A0A081N3E7</accession>
<protein>
    <recommendedName>
        <fullName evidence="3">Type II secretion system protein M</fullName>
    </recommendedName>
</protein>
<evidence type="ECO:0008006" key="3">
    <source>
        <dbReference type="Google" id="ProtNLM"/>
    </source>
</evidence>
<organism evidence="1 2">
    <name type="scientific">Endozoicomonas montiporae</name>
    <dbReference type="NCBI Taxonomy" id="1027273"/>
    <lineage>
        <taxon>Bacteria</taxon>
        <taxon>Pseudomonadati</taxon>
        <taxon>Pseudomonadota</taxon>
        <taxon>Gammaproteobacteria</taxon>
        <taxon>Oceanospirillales</taxon>
        <taxon>Endozoicomonadaceae</taxon>
        <taxon>Endozoicomonas</taxon>
    </lineage>
</organism>
<dbReference type="EMBL" id="JOKG01000004">
    <property type="protein sequence ID" value="KEQ12970.1"/>
    <property type="molecule type" value="Genomic_DNA"/>
</dbReference>
<dbReference type="SUPFAM" id="SSF103054">
    <property type="entry name" value="General secretion pathway protein M, EpsM"/>
    <property type="match status" value="1"/>
</dbReference>
<name>A0A081N3E7_9GAMM</name>
<keyword evidence="2" id="KW-1185">Reference proteome</keyword>
<proteinExistence type="predicted"/>
<gene>
    <name evidence="1" type="ORF">GZ77_21335</name>
</gene>